<gene>
    <name evidence="1" type="ORF">AWW67_09060</name>
</gene>
<dbReference type="EMBL" id="LRPB01000047">
    <property type="protein sequence ID" value="KYG80321.1"/>
    <property type="molecule type" value="Genomic_DNA"/>
</dbReference>
<name>A0A150XNQ1_9BACT</name>
<sequence>MAQRLKLQVYKFTLRKAKSRGNTKNLEVLNPLFFGESFDIDKVQESLLKYLLLHLDQFKKDEEGNKAVKVASVYSYNEAEQRIDLMLNGGLIGVEREIFNEDGVLIGKVEKEHITSTPFYVMMYTPVDMKYGFLLVQSYSDLTITSAFYDLLQLFFRDRGISFSPFPHVPKKLREEYLKGSVTKKITFLNSKPTTSAKAKFNEVIPVEANYRLRLVLEGLDEEAKKSIGRVQKSDLKRVISTLLNKDATKAESEDYEVQMTFQSADGRITTAKMSKDFQVIPTLYLPSELLDNHSQPDFKKMKGYCLGLVNEMLSEDNSGF</sequence>
<reference evidence="1 2" key="1">
    <citation type="submission" date="2016-01" db="EMBL/GenBank/DDBJ databases">
        <title>Genome sequencing of Roseivirga seohaensis SW-152.</title>
        <authorList>
            <person name="Selvaratnam C."/>
            <person name="Thevarajoo S."/>
            <person name="Goh K.M."/>
            <person name="Ee R."/>
            <person name="Chan K.-G."/>
            <person name="Chong C.S."/>
        </authorList>
    </citation>
    <scope>NUCLEOTIDE SEQUENCE [LARGE SCALE GENOMIC DNA]</scope>
    <source>
        <strain evidence="1 2">SW-152</strain>
    </source>
</reference>
<dbReference type="STRING" id="1914963.AWW67_09060"/>
<comment type="caution">
    <text evidence="1">The sequence shown here is derived from an EMBL/GenBank/DDBJ whole genome shotgun (WGS) entry which is preliminary data.</text>
</comment>
<dbReference type="RefSeq" id="WP_062302412.1">
    <property type="nucleotide sequence ID" value="NZ_LRPB01000047.1"/>
</dbReference>
<dbReference type="AlphaFoldDB" id="A0A150XNQ1"/>
<organism evidence="1 2">
    <name type="scientific">Roseivirga seohaensis</name>
    <dbReference type="NCBI Taxonomy" id="1914963"/>
    <lineage>
        <taxon>Bacteria</taxon>
        <taxon>Pseudomonadati</taxon>
        <taxon>Bacteroidota</taxon>
        <taxon>Cytophagia</taxon>
        <taxon>Cytophagales</taxon>
        <taxon>Roseivirgaceae</taxon>
        <taxon>Roseivirga</taxon>
    </lineage>
</organism>
<protein>
    <submittedName>
        <fullName evidence="1">Uncharacterized protein</fullName>
    </submittedName>
</protein>
<evidence type="ECO:0000313" key="2">
    <source>
        <dbReference type="Proteomes" id="UP000075663"/>
    </source>
</evidence>
<dbReference type="Proteomes" id="UP000075663">
    <property type="component" value="Unassembled WGS sequence"/>
</dbReference>
<accession>A0A150XNQ1</accession>
<evidence type="ECO:0000313" key="1">
    <source>
        <dbReference type="EMBL" id="KYG80321.1"/>
    </source>
</evidence>
<proteinExistence type="predicted"/>